<dbReference type="Proteomes" id="UP001305647">
    <property type="component" value="Unassembled WGS sequence"/>
</dbReference>
<reference evidence="2" key="1">
    <citation type="journal article" date="2023" name="Mol. Phylogenet. Evol.">
        <title>Genome-scale phylogeny and comparative genomics of the fungal order Sordariales.</title>
        <authorList>
            <person name="Hensen N."/>
            <person name="Bonometti L."/>
            <person name="Westerberg I."/>
            <person name="Brannstrom I.O."/>
            <person name="Guillou S."/>
            <person name="Cros-Aarteil S."/>
            <person name="Calhoun S."/>
            <person name="Haridas S."/>
            <person name="Kuo A."/>
            <person name="Mondo S."/>
            <person name="Pangilinan J."/>
            <person name="Riley R."/>
            <person name="LaButti K."/>
            <person name="Andreopoulos B."/>
            <person name="Lipzen A."/>
            <person name="Chen C."/>
            <person name="Yan M."/>
            <person name="Daum C."/>
            <person name="Ng V."/>
            <person name="Clum A."/>
            <person name="Steindorff A."/>
            <person name="Ohm R.A."/>
            <person name="Martin F."/>
            <person name="Silar P."/>
            <person name="Natvig D.O."/>
            <person name="Lalanne C."/>
            <person name="Gautier V."/>
            <person name="Ament-Velasquez S.L."/>
            <person name="Kruys A."/>
            <person name="Hutchinson M.I."/>
            <person name="Powell A.J."/>
            <person name="Barry K."/>
            <person name="Miller A.N."/>
            <person name="Grigoriev I.V."/>
            <person name="Debuchy R."/>
            <person name="Gladieux P."/>
            <person name="Hiltunen Thoren M."/>
            <person name="Johannesson H."/>
        </authorList>
    </citation>
    <scope>NUCLEOTIDE SEQUENCE</scope>
    <source>
        <strain evidence="2">CBS 757.83</strain>
    </source>
</reference>
<name>A0AAN6T4T6_9PEZI</name>
<sequence length="53" mass="5737">MPASITTQQPPRLPTSFKPGPPPRDKQGFPDRPDKTLDGQAGYVLCATRESGQ</sequence>
<evidence type="ECO:0000313" key="3">
    <source>
        <dbReference type="Proteomes" id="UP001305647"/>
    </source>
</evidence>
<feature type="compositionally biased region" description="Basic and acidic residues" evidence="1">
    <location>
        <begin position="23"/>
        <end position="37"/>
    </location>
</feature>
<dbReference type="EMBL" id="MU863627">
    <property type="protein sequence ID" value="KAK4104246.1"/>
    <property type="molecule type" value="Genomic_DNA"/>
</dbReference>
<feature type="region of interest" description="Disordered" evidence="1">
    <location>
        <begin position="1"/>
        <end position="40"/>
    </location>
</feature>
<evidence type="ECO:0000313" key="2">
    <source>
        <dbReference type="EMBL" id="KAK4104246.1"/>
    </source>
</evidence>
<feature type="compositionally biased region" description="Polar residues" evidence="1">
    <location>
        <begin position="1"/>
        <end position="10"/>
    </location>
</feature>
<organism evidence="2 3">
    <name type="scientific">Parathielavia hyrcaniae</name>
    <dbReference type="NCBI Taxonomy" id="113614"/>
    <lineage>
        <taxon>Eukaryota</taxon>
        <taxon>Fungi</taxon>
        <taxon>Dikarya</taxon>
        <taxon>Ascomycota</taxon>
        <taxon>Pezizomycotina</taxon>
        <taxon>Sordariomycetes</taxon>
        <taxon>Sordariomycetidae</taxon>
        <taxon>Sordariales</taxon>
        <taxon>Chaetomiaceae</taxon>
        <taxon>Parathielavia</taxon>
    </lineage>
</organism>
<protein>
    <submittedName>
        <fullName evidence="2">Uncharacterized protein</fullName>
    </submittedName>
</protein>
<reference evidence="2" key="2">
    <citation type="submission" date="2023-05" db="EMBL/GenBank/DDBJ databases">
        <authorList>
            <consortium name="Lawrence Berkeley National Laboratory"/>
            <person name="Steindorff A."/>
            <person name="Hensen N."/>
            <person name="Bonometti L."/>
            <person name="Westerberg I."/>
            <person name="Brannstrom I.O."/>
            <person name="Guillou S."/>
            <person name="Cros-Aarteil S."/>
            <person name="Calhoun S."/>
            <person name="Haridas S."/>
            <person name="Kuo A."/>
            <person name="Mondo S."/>
            <person name="Pangilinan J."/>
            <person name="Riley R."/>
            <person name="Labutti K."/>
            <person name="Andreopoulos B."/>
            <person name="Lipzen A."/>
            <person name="Chen C."/>
            <person name="Yanf M."/>
            <person name="Daum C."/>
            <person name="Ng V."/>
            <person name="Clum A."/>
            <person name="Ohm R."/>
            <person name="Martin F."/>
            <person name="Silar P."/>
            <person name="Natvig D."/>
            <person name="Lalanne C."/>
            <person name="Gautier V."/>
            <person name="Ament-Velasquez S.L."/>
            <person name="Kruys A."/>
            <person name="Hutchinson M.I."/>
            <person name="Powell A.J."/>
            <person name="Barry K."/>
            <person name="Miller A.N."/>
            <person name="Grigoriev I.V."/>
            <person name="Debuchy R."/>
            <person name="Gladieux P."/>
            <person name="Thoren M.H."/>
            <person name="Johannesson H."/>
        </authorList>
    </citation>
    <scope>NUCLEOTIDE SEQUENCE</scope>
    <source>
        <strain evidence="2">CBS 757.83</strain>
    </source>
</reference>
<dbReference type="AlphaFoldDB" id="A0AAN6T4T6"/>
<proteinExistence type="predicted"/>
<evidence type="ECO:0000256" key="1">
    <source>
        <dbReference type="SAM" id="MobiDB-lite"/>
    </source>
</evidence>
<gene>
    <name evidence="2" type="ORF">N658DRAFT_493752</name>
</gene>
<comment type="caution">
    <text evidence="2">The sequence shown here is derived from an EMBL/GenBank/DDBJ whole genome shotgun (WGS) entry which is preliminary data.</text>
</comment>
<accession>A0AAN6T4T6</accession>
<keyword evidence="3" id="KW-1185">Reference proteome</keyword>